<dbReference type="EMBL" id="BA000035">
    <property type="protein sequence ID" value="BAC19060.1"/>
    <property type="molecule type" value="Genomic_DNA"/>
</dbReference>
<comment type="catalytic activity">
    <reaction evidence="3">
        <text>2 superoxide + 2 H(+) = H2O2 + O2</text>
        <dbReference type="Rhea" id="RHEA:20696"/>
        <dbReference type="ChEBI" id="CHEBI:15378"/>
        <dbReference type="ChEBI" id="CHEBI:15379"/>
        <dbReference type="ChEBI" id="CHEBI:16240"/>
        <dbReference type="ChEBI" id="CHEBI:18421"/>
        <dbReference type="EC" id="1.15.1.1"/>
    </reaction>
</comment>
<organism evidence="6 7">
    <name type="scientific">Corynebacterium efficiens (strain DSM 44549 / YS-314 / AJ 12310 / JCM 11189 / NBRC 100395)</name>
    <dbReference type="NCBI Taxonomy" id="196164"/>
    <lineage>
        <taxon>Bacteria</taxon>
        <taxon>Bacillati</taxon>
        <taxon>Actinomycetota</taxon>
        <taxon>Actinomycetes</taxon>
        <taxon>Mycobacteriales</taxon>
        <taxon>Corynebacteriaceae</taxon>
        <taxon>Corynebacterium</taxon>
    </lineage>
</organism>
<evidence type="ECO:0000256" key="2">
    <source>
        <dbReference type="ARBA" id="ARBA00024900"/>
    </source>
</evidence>
<evidence type="ECO:0000259" key="5">
    <source>
        <dbReference type="Pfam" id="PF00080"/>
    </source>
</evidence>
<feature type="region of interest" description="Disordered" evidence="4">
    <location>
        <begin position="37"/>
        <end position="65"/>
    </location>
</feature>
<dbReference type="PANTHER" id="PTHR10003">
    <property type="entry name" value="SUPEROXIDE DISMUTASE CU-ZN -RELATED"/>
    <property type="match status" value="1"/>
</dbReference>
<dbReference type="KEGG" id="cef:CE2250"/>
<dbReference type="GO" id="GO:0004784">
    <property type="term" value="F:superoxide dismutase activity"/>
    <property type="evidence" value="ECO:0007669"/>
    <property type="project" value="UniProtKB-EC"/>
</dbReference>
<proteinExistence type="inferred from homology"/>
<evidence type="ECO:0000256" key="4">
    <source>
        <dbReference type="SAM" id="MobiDB-lite"/>
    </source>
</evidence>
<evidence type="ECO:0000313" key="6">
    <source>
        <dbReference type="EMBL" id="BAC19060.1"/>
    </source>
</evidence>
<keyword evidence="3" id="KW-0479">Metal-binding</keyword>
<protein>
    <recommendedName>
        <fullName evidence="3">Superoxide dismutase [Cu-Zn]</fullName>
        <ecNumber evidence="3">1.15.1.1</ecNumber>
    </recommendedName>
</protein>
<feature type="region of interest" description="Disordered" evidence="4">
    <location>
        <begin position="195"/>
        <end position="225"/>
    </location>
</feature>
<evidence type="ECO:0000256" key="1">
    <source>
        <dbReference type="ARBA" id="ARBA00010457"/>
    </source>
</evidence>
<dbReference type="InterPro" id="IPR018152">
    <property type="entry name" value="SOD_Cu/Zn_BS"/>
</dbReference>
<keyword evidence="7" id="KW-1185">Reference proteome</keyword>
<dbReference type="HOGENOM" id="CLU_056632_8_0_11"/>
<comment type="similarity">
    <text evidence="1 3">Belongs to the Cu-Zn superoxide dismutase family.</text>
</comment>
<dbReference type="CDD" id="cd00305">
    <property type="entry name" value="Cu-Zn_Superoxide_Dismutase"/>
    <property type="match status" value="1"/>
</dbReference>
<dbReference type="STRING" id="196164.gene:10742681"/>
<comment type="cofactor">
    <cofactor evidence="3">
        <name>Zn(2+)</name>
        <dbReference type="ChEBI" id="CHEBI:29105"/>
    </cofactor>
    <text evidence="3">Binds 1 zinc ion per subunit.</text>
</comment>
<dbReference type="InterPro" id="IPR024134">
    <property type="entry name" value="SOD_Cu/Zn_/chaperone"/>
</dbReference>
<dbReference type="PROSITE" id="PS00332">
    <property type="entry name" value="SOD_CU_ZN_2"/>
    <property type="match status" value="1"/>
</dbReference>
<dbReference type="Proteomes" id="UP000001409">
    <property type="component" value="Chromosome"/>
</dbReference>
<dbReference type="AlphaFoldDB" id="Q8FN95"/>
<accession>Q8FN95</accession>
<feature type="domain" description="Superoxide dismutase copper/zinc binding" evidence="5">
    <location>
        <begin position="157"/>
        <end position="302"/>
    </location>
</feature>
<dbReference type="SUPFAM" id="SSF49329">
    <property type="entry name" value="Cu,Zn superoxide dismutase-like"/>
    <property type="match status" value="1"/>
</dbReference>
<keyword evidence="3" id="KW-0186">Copper</keyword>
<dbReference type="Pfam" id="PF00080">
    <property type="entry name" value="Sod_Cu"/>
    <property type="match status" value="1"/>
</dbReference>
<dbReference type="InterPro" id="IPR001424">
    <property type="entry name" value="SOD_Cu_Zn_dom"/>
</dbReference>
<dbReference type="EC" id="1.15.1.1" evidence="3"/>
<evidence type="ECO:0000313" key="7">
    <source>
        <dbReference type="Proteomes" id="UP000001409"/>
    </source>
</evidence>
<feature type="compositionally biased region" description="Polar residues" evidence="4">
    <location>
        <begin position="37"/>
        <end position="50"/>
    </location>
</feature>
<comment type="cofactor">
    <cofactor evidence="3">
        <name>Cu cation</name>
        <dbReference type="ChEBI" id="CHEBI:23378"/>
    </cofactor>
    <text evidence="3">Binds 1 copper ion per subunit.</text>
</comment>
<evidence type="ECO:0000256" key="3">
    <source>
        <dbReference type="RuleBase" id="RU000393"/>
    </source>
</evidence>
<sequence>MAKPQGAPPVDNTDPEPRAVDKSCGVLPVPADIRTLADTTRVMTKSTNRSPGHLESGEPGSDTKEHIMKTTPLFTGPLPRAVIATLAATGLFALSACASEEDTQNNGTTTDTTTETALETTTATTAGGDTGADTGADTGSEPDLTAAVTTAEGAEVGTAEFREQDGAVSITVGFNDMEPGFYGLHIHQIGVCETDSAAPDNPDNTGDFLSAGSHLGAGESDHPDHPGDLPQLLVKNDGTAVMTVETDRFTLADLEDDDGSALMIHSDADNFANIPERYSPDGADEDTLGTGDAGSRLACGVIG</sequence>
<dbReference type="GO" id="GO:0005507">
    <property type="term" value="F:copper ion binding"/>
    <property type="evidence" value="ECO:0007669"/>
    <property type="project" value="InterPro"/>
</dbReference>
<feature type="region of interest" description="Disordered" evidence="4">
    <location>
        <begin position="1"/>
        <end position="25"/>
    </location>
</feature>
<keyword evidence="3" id="KW-0862">Zinc</keyword>
<feature type="compositionally biased region" description="Low complexity" evidence="4">
    <location>
        <begin position="107"/>
        <end position="142"/>
    </location>
</feature>
<keyword evidence="3" id="KW-0560">Oxidoreductase</keyword>
<feature type="region of interest" description="Disordered" evidence="4">
    <location>
        <begin position="100"/>
        <end position="142"/>
    </location>
</feature>
<name>Q8FN95_COREF</name>
<dbReference type="Gene3D" id="2.60.40.200">
    <property type="entry name" value="Superoxide dismutase, copper/zinc binding domain"/>
    <property type="match status" value="1"/>
</dbReference>
<dbReference type="InterPro" id="IPR036423">
    <property type="entry name" value="SOD-like_Cu/Zn_dom_sf"/>
</dbReference>
<reference evidence="6 7" key="1">
    <citation type="journal article" date="2003" name="Genome Res.">
        <title>Comparative complete genome sequence analysis of the amino acid replacements responsible for the thermostability of Corynebacterium efficiens.</title>
        <authorList>
            <person name="Nishio Y."/>
            <person name="Nakamura Y."/>
            <person name="Kawarabayasi Y."/>
            <person name="Usuda Y."/>
            <person name="Kimura E."/>
            <person name="Sugimoto S."/>
            <person name="Matsui K."/>
            <person name="Yamagishi A."/>
            <person name="Kikuchi H."/>
            <person name="Ikeo K."/>
            <person name="Gojobori T."/>
        </authorList>
    </citation>
    <scope>NUCLEOTIDE SEQUENCE [LARGE SCALE GENOMIC DNA]</scope>
    <source>
        <strain evidence="7">DSM 44549 / YS-314 / AJ 12310 / JCM 11189 / NBRC 100395</strain>
    </source>
</reference>
<comment type="function">
    <text evidence="2">Destroys radicals which are normally produced within the cells and which are toxic to biological systems. May play a role in favoring mycobacterial survival in phagocytes.</text>
</comment>
<dbReference type="eggNOG" id="COG2032">
    <property type="taxonomic scope" value="Bacteria"/>
</dbReference>